<feature type="non-terminal residue" evidence="1">
    <location>
        <position position="54"/>
    </location>
</feature>
<evidence type="ECO:0000313" key="2">
    <source>
        <dbReference type="Proteomes" id="UP000772434"/>
    </source>
</evidence>
<reference evidence="1" key="1">
    <citation type="submission" date="2020-11" db="EMBL/GenBank/DDBJ databases">
        <authorList>
            <consortium name="DOE Joint Genome Institute"/>
            <person name="Ahrendt S."/>
            <person name="Riley R."/>
            <person name="Andreopoulos W."/>
            <person name="Labutti K."/>
            <person name="Pangilinan J."/>
            <person name="Ruiz-Duenas F.J."/>
            <person name="Barrasa J.M."/>
            <person name="Sanchez-Garcia M."/>
            <person name="Camarero S."/>
            <person name="Miyauchi S."/>
            <person name="Serrano A."/>
            <person name="Linde D."/>
            <person name="Babiker R."/>
            <person name="Drula E."/>
            <person name="Ayuso-Fernandez I."/>
            <person name="Pacheco R."/>
            <person name="Padilla G."/>
            <person name="Ferreira P."/>
            <person name="Barriuso J."/>
            <person name="Kellner H."/>
            <person name="Castanera R."/>
            <person name="Alfaro M."/>
            <person name="Ramirez L."/>
            <person name="Pisabarro A.G."/>
            <person name="Kuo A."/>
            <person name="Tritt A."/>
            <person name="Lipzen A."/>
            <person name="He G."/>
            <person name="Yan M."/>
            <person name="Ng V."/>
            <person name="Cullen D."/>
            <person name="Martin F."/>
            <person name="Rosso M.-N."/>
            <person name="Henrissat B."/>
            <person name="Hibbett D."/>
            <person name="Martinez A.T."/>
            <person name="Grigoriev I.V."/>
        </authorList>
    </citation>
    <scope>NUCLEOTIDE SEQUENCE</scope>
    <source>
        <strain evidence="1">AH 40177</strain>
    </source>
</reference>
<proteinExistence type="predicted"/>
<organism evidence="1 2">
    <name type="scientific">Rhodocollybia butyracea</name>
    <dbReference type="NCBI Taxonomy" id="206335"/>
    <lineage>
        <taxon>Eukaryota</taxon>
        <taxon>Fungi</taxon>
        <taxon>Dikarya</taxon>
        <taxon>Basidiomycota</taxon>
        <taxon>Agaricomycotina</taxon>
        <taxon>Agaricomycetes</taxon>
        <taxon>Agaricomycetidae</taxon>
        <taxon>Agaricales</taxon>
        <taxon>Marasmiineae</taxon>
        <taxon>Omphalotaceae</taxon>
        <taxon>Rhodocollybia</taxon>
    </lineage>
</organism>
<comment type="caution">
    <text evidence="1">The sequence shown here is derived from an EMBL/GenBank/DDBJ whole genome shotgun (WGS) entry which is preliminary data.</text>
</comment>
<gene>
    <name evidence="1" type="ORF">BDP27DRAFT_1335154</name>
</gene>
<dbReference type="Proteomes" id="UP000772434">
    <property type="component" value="Unassembled WGS sequence"/>
</dbReference>
<sequence>SAYLFFSIFLFQCGCSVHLDGSLPFNIKITYHVLTQLILVCSLSSLYMLSQNPR</sequence>
<evidence type="ECO:0000313" key="1">
    <source>
        <dbReference type="EMBL" id="KAF9063380.1"/>
    </source>
</evidence>
<dbReference type="AlphaFoldDB" id="A0A9P5PJY7"/>
<protein>
    <submittedName>
        <fullName evidence="1">Uncharacterized protein</fullName>
    </submittedName>
</protein>
<name>A0A9P5PJY7_9AGAR</name>
<accession>A0A9P5PJY7</accession>
<keyword evidence="2" id="KW-1185">Reference proteome</keyword>
<dbReference type="EMBL" id="JADNRY010000147">
    <property type="protein sequence ID" value="KAF9063380.1"/>
    <property type="molecule type" value="Genomic_DNA"/>
</dbReference>